<dbReference type="Gene3D" id="3.30.1240.10">
    <property type="match status" value="1"/>
</dbReference>
<dbReference type="InterPro" id="IPR006379">
    <property type="entry name" value="HAD-SF_hydro_IIB"/>
</dbReference>
<keyword evidence="1" id="KW-0378">Hydrolase</keyword>
<dbReference type="GO" id="GO:0016791">
    <property type="term" value="F:phosphatase activity"/>
    <property type="evidence" value="ECO:0007669"/>
    <property type="project" value="UniProtKB-ARBA"/>
</dbReference>
<dbReference type="RefSeq" id="WP_044037010.1">
    <property type="nucleotide sequence ID" value="NZ_HG917868.1"/>
</dbReference>
<dbReference type="PANTHER" id="PTHR10000">
    <property type="entry name" value="PHOSPHOSERINE PHOSPHATASE"/>
    <property type="match status" value="1"/>
</dbReference>
<gene>
    <name evidence="1" type="ORF">CM240_0977</name>
</gene>
<dbReference type="GO" id="GO:0005829">
    <property type="term" value="C:cytosol"/>
    <property type="evidence" value="ECO:0007669"/>
    <property type="project" value="TreeGrafter"/>
</dbReference>
<dbReference type="HOGENOM" id="CLU_044146_1_3_9"/>
<dbReference type="EMBL" id="HG917868">
    <property type="protein sequence ID" value="CDM68141.1"/>
    <property type="molecule type" value="Genomic_DNA"/>
</dbReference>
<dbReference type="Gene3D" id="3.40.50.1000">
    <property type="entry name" value="HAD superfamily/HAD-like"/>
    <property type="match status" value="1"/>
</dbReference>
<name>W6RU53_9CLOT</name>
<dbReference type="InterPro" id="IPR000150">
    <property type="entry name" value="Cof"/>
</dbReference>
<keyword evidence="2" id="KW-1185">Reference proteome</keyword>
<dbReference type="OrthoDB" id="9781413at2"/>
<dbReference type="NCBIfam" id="TIGR00099">
    <property type="entry name" value="Cof-subfamily"/>
    <property type="match status" value="1"/>
</dbReference>
<dbReference type="eggNOG" id="COG0561">
    <property type="taxonomic scope" value="Bacteria"/>
</dbReference>
<dbReference type="Pfam" id="PF08282">
    <property type="entry name" value="Hydrolase_3"/>
    <property type="match status" value="1"/>
</dbReference>
<dbReference type="InterPro" id="IPR036412">
    <property type="entry name" value="HAD-like_sf"/>
</dbReference>
<dbReference type="PANTHER" id="PTHR10000:SF8">
    <property type="entry name" value="HAD SUPERFAMILY HYDROLASE-LIKE, TYPE 3"/>
    <property type="match status" value="1"/>
</dbReference>
<dbReference type="KEGG" id="clt:CM240_0977"/>
<evidence type="ECO:0000313" key="2">
    <source>
        <dbReference type="Proteomes" id="UP000019426"/>
    </source>
</evidence>
<proteinExistence type="predicted"/>
<dbReference type="SFLD" id="SFLDG01140">
    <property type="entry name" value="C2.B:_Phosphomannomutase_and_P"/>
    <property type="match status" value="1"/>
</dbReference>
<dbReference type="AlphaFoldDB" id="W6RU53"/>
<dbReference type="PATRIC" id="fig|1216932.3.peg.965"/>
<reference evidence="1 2" key="1">
    <citation type="submission" date="2013-11" db="EMBL/GenBank/DDBJ databases">
        <title>Complete genome sequence of Clostridum sp. M2/40.</title>
        <authorList>
            <person name="Wibberg D."/>
            <person name="Puehler A."/>
            <person name="Schlueter A."/>
        </authorList>
    </citation>
    <scope>NUCLEOTIDE SEQUENCE [LARGE SCALE GENOMIC DNA]</scope>
    <source>
        <strain evidence="2">M2/40</strain>
    </source>
</reference>
<organism evidence="1 2">
    <name type="scientific">Clostridium bornimense</name>
    <dbReference type="NCBI Taxonomy" id="1216932"/>
    <lineage>
        <taxon>Bacteria</taxon>
        <taxon>Bacillati</taxon>
        <taxon>Bacillota</taxon>
        <taxon>Clostridia</taxon>
        <taxon>Eubacteriales</taxon>
        <taxon>Clostridiaceae</taxon>
        <taxon>Clostridium</taxon>
    </lineage>
</organism>
<dbReference type="STRING" id="1216932.CM240_0977"/>
<dbReference type="Proteomes" id="UP000019426">
    <property type="component" value="Chromosome M2/40_rep1"/>
</dbReference>
<dbReference type="InterPro" id="IPR023214">
    <property type="entry name" value="HAD_sf"/>
</dbReference>
<dbReference type="NCBIfam" id="TIGR01484">
    <property type="entry name" value="HAD-SF-IIB"/>
    <property type="match status" value="1"/>
</dbReference>
<dbReference type="SFLD" id="SFLDG01144">
    <property type="entry name" value="C2.B.4:_PGP_Like"/>
    <property type="match status" value="1"/>
</dbReference>
<evidence type="ECO:0000313" key="1">
    <source>
        <dbReference type="EMBL" id="CDM68141.1"/>
    </source>
</evidence>
<dbReference type="GO" id="GO:0000287">
    <property type="term" value="F:magnesium ion binding"/>
    <property type="evidence" value="ECO:0007669"/>
    <property type="project" value="TreeGrafter"/>
</dbReference>
<dbReference type="SUPFAM" id="SSF56784">
    <property type="entry name" value="HAD-like"/>
    <property type="match status" value="1"/>
</dbReference>
<dbReference type="CDD" id="cd07516">
    <property type="entry name" value="HAD_Pase"/>
    <property type="match status" value="1"/>
</dbReference>
<accession>W6RU53</accession>
<dbReference type="SFLD" id="SFLDS00003">
    <property type="entry name" value="Haloacid_Dehalogenase"/>
    <property type="match status" value="1"/>
</dbReference>
<protein>
    <submittedName>
        <fullName evidence="1">HAD superfamily hydrolase</fullName>
    </submittedName>
</protein>
<sequence>MKYKLVCVDMDGTLLDSSKNIKRRNIEVIRKADKMGVKVVLTTGRGYPFAKKFRDKMGISTPIIASNGAYIIDGHEVMMKNIIPIETANTILDVMKRHKVKTFIHTTEEIIYRKKDIGKFLAKKFFGDSVKEIDSFEIGMKDNKDNLLKFVGISISSKKIDKVKKVLRKIDNVEVVSSTKFNCEIMIKGSSKGEAVRMMAEKYNIKQEEVMCIGDNENDLSMLQYAGCAVAMGNGSREVKEIADYVTASNNNCGVAQAIEKFILMDGN</sequence>